<proteinExistence type="predicted"/>
<dbReference type="AlphaFoldDB" id="A0A4Y2GJ66"/>
<reference evidence="1 2" key="1">
    <citation type="journal article" date="2019" name="Sci. Rep.">
        <title>Orb-weaving spider Araneus ventricosus genome elucidates the spidroin gene catalogue.</title>
        <authorList>
            <person name="Kono N."/>
            <person name="Nakamura H."/>
            <person name="Ohtoshi R."/>
            <person name="Moran D.A.P."/>
            <person name="Shinohara A."/>
            <person name="Yoshida Y."/>
            <person name="Fujiwara M."/>
            <person name="Mori M."/>
            <person name="Tomita M."/>
            <person name="Arakawa K."/>
        </authorList>
    </citation>
    <scope>NUCLEOTIDE SEQUENCE [LARGE SCALE GENOMIC DNA]</scope>
</reference>
<organism evidence="1 2">
    <name type="scientific">Araneus ventricosus</name>
    <name type="common">Orbweaver spider</name>
    <name type="synonym">Epeira ventricosa</name>
    <dbReference type="NCBI Taxonomy" id="182803"/>
    <lineage>
        <taxon>Eukaryota</taxon>
        <taxon>Metazoa</taxon>
        <taxon>Ecdysozoa</taxon>
        <taxon>Arthropoda</taxon>
        <taxon>Chelicerata</taxon>
        <taxon>Arachnida</taxon>
        <taxon>Araneae</taxon>
        <taxon>Araneomorphae</taxon>
        <taxon>Entelegynae</taxon>
        <taxon>Araneoidea</taxon>
        <taxon>Araneidae</taxon>
        <taxon>Araneus</taxon>
    </lineage>
</organism>
<gene>
    <name evidence="1" type="ORF">AVEN_195804_1</name>
</gene>
<evidence type="ECO:0000313" key="1">
    <source>
        <dbReference type="EMBL" id="GBM52795.1"/>
    </source>
</evidence>
<evidence type="ECO:0000313" key="2">
    <source>
        <dbReference type="Proteomes" id="UP000499080"/>
    </source>
</evidence>
<protein>
    <submittedName>
        <fullName evidence="1">Uncharacterized protein</fullName>
    </submittedName>
</protein>
<comment type="caution">
    <text evidence="1">The sequence shown here is derived from an EMBL/GenBank/DDBJ whole genome shotgun (WGS) entry which is preliminary data.</text>
</comment>
<accession>A0A4Y2GJ66</accession>
<keyword evidence="2" id="KW-1185">Reference proteome</keyword>
<dbReference type="EMBL" id="BGPR01001394">
    <property type="protein sequence ID" value="GBM52795.1"/>
    <property type="molecule type" value="Genomic_DNA"/>
</dbReference>
<sequence length="96" mass="11244">MLPSPLKKFEVRSLRLLMFKTSLCTKKTNIFGNVSACPWAGEYSNWNRQRVRQKKSEMWSSLQSARQVSFIEPNPSNRRGTLPQYKLDFLFCTIKP</sequence>
<name>A0A4Y2GJ66_ARAVE</name>
<dbReference type="Proteomes" id="UP000499080">
    <property type="component" value="Unassembled WGS sequence"/>
</dbReference>